<evidence type="ECO:0000313" key="2">
    <source>
        <dbReference type="EMBL" id="KAB2345943.1"/>
    </source>
</evidence>
<dbReference type="RefSeq" id="WP_151563918.1">
    <property type="nucleotide sequence ID" value="NZ_WBMT01000012.1"/>
</dbReference>
<dbReference type="OrthoDB" id="207428at2"/>
<gene>
    <name evidence="2" type="ORF">F8566_24805</name>
</gene>
<reference evidence="2 3" key="1">
    <citation type="submission" date="2019-09" db="EMBL/GenBank/DDBJ databases">
        <title>Actinomadura physcomitrii sp. nov., a novel actinomycete isolated from moss [Physcomitrium sphaericum (Ludw) Fuernr].</title>
        <authorList>
            <person name="Zhuang X."/>
            <person name="Liu C."/>
        </authorList>
    </citation>
    <scope>NUCLEOTIDE SEQUENCE [LARGE SCALE GENOMIC DNA]</scope>
    <source>
        <strain evidence="2 3">HMC1</strain>
    </source>
</reference>
<accession>A0A6H9YZE8</accession>
<name>A0A6H9YZE8_9ACTN</name>
<comment type="caution">
    <text evidence="2">The sequence shown here is derived from an EMBL/GenBank/DDBJ whole genome shotgun (WGS) entry which is preliminary data.</text>
</comment>
<evidence type="ECO:0000313" key="3">
    <source>
        <dbReference type="Proteomes" id="UP000468735"/>
    </source>
</evidence>
<feature type="transmembrane region" description="Helical" evidence="1">
    <location>
        <begin position="42"/>
        <end position="62"/>
    </location>
</feature>
<dbReference type="EMBL" id="WBMT01000012">
    <property type="protein sequence ID" value="KAB2345943.1"/>
    <property type="molecule type" value="Genomic_DNA"/>
</dbReference>
<keyword evidence="1" id="KW-0812">Transmembrane</keyword>
<keyword evidence="1" id="KW-0472">Membrane</keyword>
<dbReference type="Proteomes" id="UP000468735">
    <property type="component" value="Unassembled WGS sequence"/>
</dbReference>
<sequence length="92" mass="10039">MAANEANPQDETDDFSLDALWVVAAVPAGAAWASLKFSGHGVWRWLAFCLVIVAVGIALWGVVGAVRRRQWKELAGFWTIGAIVVLAKWLVF</sequence>
<dbReference type="AlphaFoldDB" id="A0A6H9YZE8"/>
<organism evidence="2 3">
    <name type="scientific">Actinomadura rudentiformis</name>
    <dbReference type="NCBI Taxonomy" id="359158"/>
    <lineage>
        <taxon>Bacteria</taxon>
        <taxon>Bacillati</taxon>
        <taxon>Actinomycetota</taxon>
        <taxon>Actinomycetes</taxon>
        <taxon>Streptosporangiales</taxon>
        <taxon>Thermomonosporaceae</taxon>
        <taxon>Actinomadura</taxon>
    </lineage>
</organism>
<proteinExistence type="predicted"/>
<evidence type="ECO:0000256" key="1">
    <source>
        <dbReference type="SAM" id="Phobius"/>
    </source>
</evidence>
<feature type="transmembrane region" description="Helical" evidence="1">
    <location>
        <begin position="74"/>
        <end position="91"/>
    </location>
</feature>
<keyword evidence="1" id="KW-1133">Transmembrane helix</keyword>
<protein>
    <submittedName>
        <fullName evidence="2">Uncharacterized protein</fullName>
    </submittedName>
</protein>
<keyword evidence="3" id="KW-1185">Reference proteome</keyword>